<dbReference type="PROSITE" id="PS50851">
    <property type="entry name" value="CHEW"/>
    <property type="match status" value="1"/>
</dbReference>
<protein>
    <submittedName>
        <fullName evidence="2">Chemotaxis protein CheW</fullName>
    </submittedName>
</protein>
<evidence type="ECO:0000259" key="1">
    <source>
        <dbReference type="PROSITE" id="PS50851"/>
    </source>
</evidence>
<dbReference type="SMART" id="SM00260">
    <property type="entry name" value="CheW"/>
    <property type="match status" value="1"/>
</dbReference>
<reference evidence="2 3" key="1">
    <citation type="submission" date="2019-11" db="EMBL/GenBank/DDBJ databases">
        <title>Identification of a novel strain.</title>
        <authorList>
            <person name="Xu Q."/>
            <person name="Wang G."/>
        </authorList>
    </citation>
    <scope>NUCLEOTIDE SEQUENCE [LARGE SCALE GENOMIC DNA]</scope>
    <source>
        <strain evidence="3">xq</strain>
    </source>
</reference>
<evidence type="ECO:0000313" key="2">
    <source>
        <dbReference type="EMBL" id="MTD94772.1"/>
    </source>
</evidence>
<accession>A0A6I3KLY4</accession>
<dbReference type="InterPro" id="IPR002545">
    <property type="entry name" value="CheW-lke_dom"/>
</dbReference>
<dbReference type="EMBL" id="WMBQ01000001">
    <property type="protein sequence ID" value="MTD94772.1"/>
    <property type="molecule type" value="Genomic_DNA"/>
</dbReference>
<keyword evidence="3" id="KW-1185">Reference proteome</keyword>
<dbReference type="AlphaFoldDB" id="A0A6I3KLY4"/>
<sequence length="159" mass="17141">MTALASLFEQKSGTARELIAFAVGKQEFCIDVMSVREIRGWTPATVLPHSQSFVRGVINLRGAVLPIVDLAVRLGFPPAEVMGRHVIIVVQVGSQFVGLLVDAVSDILSVSESEVLPPPDVASEMAKRFVCGLIAMEGRMLSILSVDSVLPEQERSDPQ</sequence>
<comment type="caution">
    <text evidence="2">The sequence shown here is derived from an EMBL/GenBank/DDBJ whole genome shotgun (WGS) entry which is preliminary data.</text>
</comment>
<dbReference type="Proteomes" id="UP000440694">
    <property type="component" value="Unassembled WGS sequence"/>
</dbReference>
<proteinExistence type="predicted"/>
<feature type="domain" description="CheW-like" evidence="1">
    <location>
        <begin position="15"/>
        <end position="155"/>
    </location>
</feature>
<dbReference type="GO" id="GO:0007165">
    <property type="term" value="P:signal transduction"/>
    <property type="evidence" value="ECO:0007669"/>
    <property type="project" value="InterPro"/>
</dbReference>
<evidence type="ECO:0000313" key="3">
    <source>
        <dbReference type="Proteomes" id="UP000440694"/>
    </source>
</evidence>
<dbReference type="PANTHER" id="PTHR22617">
    <property type="entry name" value="CHEMOTAXIS SENSOR HISTIDINE KINASE-RELATED"/>
    <property type="match status" value="1"/>
</dbReference>
<dbReference type="InterPro" id="IPR039315">
    <property type="entry name" value="CheW"/>
</dbReference>
<dbReference type="Gene3D" id="2.40.50.180">
    <property type="entry name" value="CheA-289, Domain 4"/>
    <property type="match status" value="1"/>
</dbReference>
<dbReference type="SUPFAM" id="SSF50341">
    <property type="entry name" value="CheW-like"/>
    <property type="match status" value="1"/>
</dbReference>
<dbReference type="PANTHER" id="PTHR22617:SF23">
    <property type="entry name" value="CHEMOTAXIS PROTEIN CHEW"/>
    <property type="match status" value="1"/>
</dbReference>
<gene>
    <name evidence="2" type="ORF">GIW81_10565</name>
</gene>
<dbReference type="InterPro" id="IPR036061">
    <property type="entry name" value="CheW-like_dom_sf"/>
</dbReference>
<dbReference type="CDD" id="cd00732">
    <property type="entry name" value="CheW"/>
    <property type="match status" value="1"/>
</dbReference>
<dbReference type="Pfam" id="PF01584">
    <property type="entry name" value="CheW"/>
    <property type="match status" value="1"/>
</dbReference>
<organism evidence="2 3">
    <name type="scientific">Hyphomicrobium album</name>
    <dbReference type="NCBI Taxonomy" id="2665159"/>
    <lineage>
        <taxon>Bacteria</taxon>
        <taxon>Pseudomonadati</taxon>
        <taxon>Pseudomonadota</taxon>
        <taxon>Alphaproteobacteria</taxon>
        <taxon>Hyphomicrobiales</taxon>
        <taxon>Hyphomicrobiaceae</taxon>
        <taxon>Hyphomicrobium</taxon>
    </lineage>
</organism>
<dbReference type="GO" id="GO:0005829">
    <property type="term" value="C:cytosol"/>
    <property type="evidence" value="ECO:0007669"/>
    <property type="project" value="TreeGrafter"/>
</dbReference>
<dbReference type="Gene3D" id="2.30.30.40">
    <property type="entry name" value="SH3 Domains"/>
    <property type="match status" value="1"/>
</dbReference>
<dbReference type="RefSeq" id="WP_154739149.1">
    <property type="nucleotide sequence ID" value="NZ_WMBQ01000001.1"/>
</dbReference>
<dbReference type="GO" id="GO:0006935">
    <property type="term" value="P:chemotaxis"/>
    <property type="evidence" value="ECO:0007669"/>
    <property type="project" value="InterPro"/>
</dbReference>
<name>A0A6I3KLY4_9HYPH</name>